<evidence type="ECO:0008006" key="7">
    <source>
        <dbReference type="Google" id="ProtNLM"/>
    </source>
</evidence>
<evidence type="ECO:0000313" key="6">
    <source>
        <dbReference type="Proteomes" id="UP000465812"/>
    </source>
</evidence>
<name>A0ABN6A8R1_MYCNT</name>
<accession>A0ABN6A8R1</accession>
<feature type="transmembrane region" description="Helical" evidence="2">
    <location>
        <begin position="14"/>
        <end position="32"/>
    </location>
</feature>
<dbReference type="NCBIfam" id="TIGR00996">
    <property type="entry name" value="Mtu_fam_mce"/>
    <property type="match status" value="2"/>
</dbReference>
<feature type="compositionally biased region" description="Pro residues" evidence="1">
    <location>
        <begin position="388"/>
        <end position="414"/>
    </location>
</feature>
<sequence>MHAQMKSFSERNPVVIGAVGVALTTAIVLAALQYDKLPFFSGGYKYVAYFAEAGGLRGGDAVQVAGFRVGQVSSVGLEGNKVLVNFDVAKNIRLGERTEAAIKTKSLLGSKILEIEPRGDGRLAGPIPVDRTTPPYQLPDALGDLTNTISGLNTGQLSDALKTLGQTFQDTPPDLRVAVQGAARFSETLDKRDAQLRNLLANANKVTHVLAERADQVVSLIVNANALLAQLRTESNALDQLAGNVSALSKQLSGFVADNRAALRPALDKLNGVLTILDNHKKELKQSLNMFAKYAMGLGEAVTSGPFFKAYLGNLLPGQFLQPFIDAAFSDLGLDPSVLLPSQLHDPQTGQPGTPPLPVPYPRTGQGGAPRTTLPDAITGKPGDPRYPYRPPLPAPAPGGPPPGPPAGYTPTPVPAGRSRRARGRSRSSRNARVPAHRWAVWNPATSFHGGRKVPAYPAARMALAVSLTVLLVTGLFVALHAGATSQRTTVTAYFDNTNGIFAGDDVRILGVAVGKIDKIEPQPERAKVQFWFDAKYQVPADASAVILSPSLVTARSIQLTPAYTHGPTMQNNAVIPQSRTAVPVEWDDMRAQLQKLTDALQPTEPGGVSTLGAFINTAAGNLRGQGANIRDTIIKLSQAFSVLGDHSGDISGSVKNLSILVSALHSSTDLMKELNTNLAGVTALLADEPNGIGNALRDLNTAVGDVQTFVGENRESLGTTSDKLASVTSAVIDNLDNVKQILHIGPTAFQNFVNIYQPAQSALTGIAAFSNFSDPISFLCGAIQAASRLGAEQSAKLCVQYLAPIIKNRQYNFPPIGLNPFVGAQARPNEVTYSEDWLRPDYVPPQPPSPPGGRPPSVEQGPPTTPQAEPDTAPVLPSQSTATDPADGLPGMMVPPGGGS</sequence>
<evidence type="ECO:0000313" key="5">
    <source>
        <dbReference type="EMBL" id="BBY38011.1"/>
    </source>
</evidence>
<keyword evidence="2" id="KW-1133">Transmembrane helix</keyword>
<dbReference type="InterPro" id="IPR003399">
    <property type="entry name" value="Mce/MlaD"/>
</dbReference>
<evidence type="ECO:0000259" key="3">
    <source>
        <dbReference type="Pfam" id="PF02470"/>
    </source>
</evidence>
<feature type="domain" description="Mce/MlaD" evidence="3">
    <location>
        <begin position="43"/>
        <end position="117"/>
    </location>
</feature>
<evidence type="ECO:0000256" key="2">
    <source>
        <dbReference type="SAM" id="Phobius"/>
    </source>
</evidence>
<feature type="domain" description="Mce/MlaD" evidence="3">
    <location>
        <begin position="489"/>
        <end position="562"/>
    </location>
</feature>
<dbReference type="PANTHER" id="PTHR33371">
    <property type="entry name" value="INTERMEMBRANE PHOSPHOLIPID TRANSPORT SYSTEM BINDING PROTEIN MLAD-RELATED"/>
    <property type="match status" value="1"/>
</dbReference>
<reference evidence="5 6" key="1">
    <citation type="journal article" date="2019" name="Emerg. Microbes Infect.">
        <title>Comprehensive subspecies identification of 175 nontuberculous mycobacteria species based on 7547 genomic profiles.</title>
        <authorList>
            <person name="Matsumoto Y."/>
            <person name="Kinjo T."/>
            <person name="Motooka D."/>
            <person name="Nabeya D."/>
            <person name="Jung N."/>
            <person name="Uechi K."/>
            <person name="Horii T."/>
            <person name="Iida T."/>
            <person name="Fujita J."/>
            <person name="Nakamura S."/>
        </authorList>
    </citation>
    <scope>NUCLEOTIDE SEQUENCE [LARGE SCALE GENOMIC DNA]</scope>
    <source>
        <strain evidence="5 6">JCM 18113</strain>
    </source>
</reference>
<feature type="domain" description="Mammalian cell entry C-terminal" evidence="4">
    <location>
        <begin position="570"/>
        <end position="728"/>
    </location>
</feature>
<feature type="region of interest" description="Disordered" evidence="1">
    <location>
        <begin position="835"/>
        <end position="901"/>
    </location>
</feature>
<keyword evidence="2" id="KW-0812">Transmembrane</keyword>
<evidence type="ECO:0000259" key="4">
    <source>
        <dbReference type="Pfam" id="PF11887"/>
    </source>
</evidence>
<proteinExistence type="predicted"/>
<keyword evidence="2" id="KW-0472">Membrane</keyword>
<dbReference type="InterPro" id="IPR005693">
    <property type="entry name" value="Mce"/>
</dbReference>
<dbReference type="InterPro" id="IPR024516">
    <property type="entry name" value="Mce_C"/>
</dbReference>
<keyword evidence="6" id="KW-1185">Reference proteome</keyword>
<dbReference type="Pfam" id="PF11887">
    <property type="entry name" value="Mce4_CUP1"/>
    <property type="match status" value="2"/>
</dbReference>
<protein>
    <recommendedName>
        <fullName evidence="7">Mammalian cell entry protein</fullName>
    </recommendedName>
</protein>
<evidence type="ECO:0000256" key="1">
    <source>
        <dbReference type="SAM" id="MobiDB-lite"/>
    </source>
</evidence>
<feature type="region of interest" description="Disordered" evidence="1">
    <location>
        <begin position="340"/>
        <end position="433"/>
    </location>
</feature>
<dbReference type="Proteomes" id="UP000465812">
    <property type="component" value="Chromosome"/>
</dbReference>
<feature type="compositionally biased region" description="Pro residues" evidence="1">
    <location>
        <begin position="843"/>
        <end position="855"/>
    </location>
</feature>
<dbReference type="PRINTS" id="PR01782">
    <property type="entry name" value="MCEVIRFACTOR"/>
</dbReference>
<dbReference type="InterPro" id="IPR052336">
    <property type="entry name" value="MlaD_Phospholipid_Transporter"/>
</dbReference>
<gene>
    <name evidence="5" type="ORF">MMAN_21450</name>
</gene>
<feature type="domain" description="Mammalian cell entry C-terminal" evidence="4">
    <location>
        <begin position="126"/>
        <end position="297"/>
    </location>
</feature>
<organism evidence="5 6">
    <name type="scientific">Mycobacterium mantenii</name>
    <dbReference type="NCBI Taxonomy" id="560555"/>
    <lineage>
        <taxon>Bacteria</taxon>
        <taxon>Bacillati</taxon>
        <taxon>Actinomycetota</taxon>
        <taxon>Actinomycetes</taxon>
        <taxon>Mycobacteriales</taxon>
        <taxon>Mycobacteriaceae</taxon>
        <taxon>Mycobacterium</taxon>
        <taxon>Mycobacterium avium complex (MAC)</taxon>
    </lineage>
</organism>
<dbReference type="EMBL" id="AP022590">
    <property type="protein sequence ID" value="BBY38011.1"/>
    <property type="molecule type" value="Genomic_DNA"/>
</dbReference>
<feature type="compositionally biased region" description="Low complexity" evidence="1">
    <location>
        <begin position="889"/>
        <end position="901"/>
    </location>
</feature>
<feature type="compositionally biased region" description="Basic residues" evidence="1">
    <location>
        <begin position="418"/>
        <end position="430"/>
    </location>
</feature>
<dbReference type="Pfam" id="PF02470">
    <property type="entry name" value="MlaD"/>
    <property type="match status" value="2"/>
</dbReference>
<dbReference type="PANTHER" id="PTHR33371:SF18">
    <property type="entry name" value="MCE-FAMILY PROTEIN MCE3C"/>
    <property type="match status" value="1"/>
</dbReference>